<comment type="caution">
    <text evidence="1">The sequence shown here is derived from an EMBL/GenBank/DDBJ whole genome shotgun (WGS) entry which is preliminary data.</text>
</comment>
<proteinExistence type="predicted"/>
<dbReference type="EMBL" id="JAKILJ010000001">
    <property type="protein sequence ID" value="MCL1103693.1"/>
    <property type="molecule type" value="Genomic_DNA"/>
</dbReference>
<accession>A0A9X1ZAW4</accession>
<keyword evidence="2" id="KW-1185">Reference proteome</keyword>
<evidence type="ECO:0000313" key="1">
    <source>
        <dbReference type="EMBL" id="MCL1103693.1"/>
    </source>
</evidence>
<protein>
    <submittedName>
        <fullName evidence="1">Uncharacterized protein</fullName>
    </submittedName>
</protein>
<dbReference type="Proteomes" id="UP001139408">
    <property type="component" value="Unassembled WGS sequence"/>
</dbReference>
<sequence>MISLEQLTGIRQIERLLPFLKFYERGFSGWSLPDADNYHSAEHVGMLMGERYVGVVKHHPDLAVQLSDILLAINLDEPNNLGYFIGFARSIDKQIRA</sequence>
<organism evidence="1 2">
    <name type="scientific">Shewanella algicola</name>
    <dbReference type="NCBI Taxonomy" id="640633"/>
    <lineage>
        <taxon>Bacteria</taxon>
        <taxon>Pseudomonadati</taxon>
        <taxon>Pseudomonadota</taxon>
        <taxon>Gammaproteobacteria</taxon>
        <taxon>Alteromonadales</taxon>
        <taxon>Shewanellaceae</taxon>
        <taxon>Shewanella</taxon>
    </lineage>
</organism>
<evidence type="ECO:0000313" key="2">
    <source>
        <dbReference type="Proteomes" id="UP001139408"/>
    </source>
</evidence>
<gene>
    <name evidence="1" type="ORF">L2749_00205</name>
</gene>
<reference evidence="1" key="1">
    <citation type="submission" date="2022-01" db="EMBL/GenBank/DDBJ databases">
        <title>Whole genome-based taxonomy of the Shewanellaceae.</title>
        <authorList>
            <person name="Martin-Rodriguez A.J."/>
        </authorList>
    </citation>
    <scope>NUCLEOTIDE SEQUENCE</scope>
    <source>
        <strain evidence="1">DSM 23803</strain>
    </source>
</reference>
<dbReference type="AlphaFoldDB" id="A0A9X1ZAW4"/>
<name>A0A9X1ZAW4_9GAMM</name>
<dbReference type="RefSeq" id="WP_188923528.1">
    <property type="nucleotide sequence ID" value="NZ_BMQI01000001.1"/>
</dbReference>